<name>A0ABS4I0W5_9BACL</name>
<proteinExistence type="predicted"/>
<dbReference type="PANTHER" id="PTHR40469">
    <property type="entry name" value="SECRETED GLYCOSYL HYDROLASE"/>
    <property type="match status" value="1"/>
</dbReference>
<dbReference type="EMBL" id="JAGGKV010000009">
    <property type="protein sequence ID" value="MBP1964564.1"/>
    <property type="molecule type" value="Genomic_DNA"/>
</dbReference>
<dbReference type="SUPFAM" id="SSF52317">
    <property type="entry name" value="Class I glutamine amidotransferase-like"/>
    <property type="match status" value="1"/>
</dbReference>
<dbReference type="Gene3D" id="3.40.50.880">
    <property type="match status" value="1"/>
</dbReference>
<feature type="domain" description="ThuA-like" evidence="1">
    <location>
        <begin position="27"/>
        <end position="225"/>
    </location>
</feature>
<evidence type="ECO:0000313" key="3">
    <source>
        <dbReference type="Proteomes" id="UP001519344"/>
    </source>
</evidence>
<dbReference type="InterPro" id="IPR029010">
    <property type="entry name" value="ThuA-like"/>
</dbReference>
<protein>
    <submittedName>
        <fullName evidence="2">Type 1 glutamine amidotransferase</fullName>
    </submittedName>
</protein>
<reference evidence="2 3" key="1">
    <citation type="submission" date="2021-03" db="EMBL/GenBank/DDBJ databases">
        <title>Genomic Encyclopedia of Type Strains, Phase IV (KMG-IV): sequencing the most valuable type-strain genomes for metagenomic binning, comparative biology and taxonomic classification.</title>
        <authorList>
            <person name="Goeker M."/>
        </authorList>
    </citation>
    <scope>NUCLEOTIDE SEQUENCE [LARGE SCALE GENOMIC DNA]</scope>
    <source>
        <strain evidence="2 3">DSM 24950</strain>
    </source>
</reference>
<dbReference type="RefSeq" id="WP_167057593.1">
    <property type="nucleotide sequence ID" value="NZ_JAAOZR010000017.1"/>
</dbReference>
<dbReference type="PANTHER" id="PTHR40469:SF2">
    <property type="entry name" value="GALACTOSE-BINDING DOMAIN-LIKE SUPERFAMILY PROTEIN"/>
    <property type="match status" value="1"/>
</dbReference>
<keyword evidence="2" id="KW-0315">Glutamine amidotransferase</keyword>
<dbReference type="Pfam" id="PF06283">
    <property type="entry name" value="ThuA"/>
    <property type="match status" value="1"/>
</dbReference>
<keyword evidence="3" id="KW-1185">Reference proteome</keyword>
<dbReference type="Proteomes" id="UP001519344">
    <property type="component" value="Unassembled WGS sequence"/>
</dbReference>
<evidence type="ECO:0000313" key="2">
    <source>
        <dbReference type="EMBL" id="MBP1964564.1"/>
    </source>
</evidence>
<evidence type="ECO:0000259" key="1">
    <source>
        <dbReference type="Pfam" id="PF06283"/>
    </source>
</evidence>
<sequence>MKRAFTIHIRHDLASWLGQKKNKTALIVFGGSEEHHPKEVAEILAALLREEYIDVQLSNSLDIFRDEEKLKQVDLIVLIWTRGTITQEQLNPLLAAIKAGTGFVGIHASVGAFRGEIGYHEMIGGQFLDHPGGADSVYEIRITDPTSPIMKGIENFKVKTEKYYMLIDPSITVLAETSFGDVVMPMMWTKNYGKGHVFYNSLGHTMDIVTMPQVLGMMKRGMLWAMR</sequence>
<gene>
    <name evidence="2" type="ORF">J2Z65_003787</name>
</gene>
<comment type="caution">
    <text evidence="2">The sequence shown here is derived from an EMBL/GenBank/DDBJ whole genome shotgun (WGS) entry which is preliminary data.</text>
</comment>
<accession>A0ABS4I0W5</accession>
<organism evidence="2 3">
    <name type="scientific">Paenibacillus aceris</name>
    <dbReference type="NCBI Taxonomy" id="869555"/>
    <lineage>
        <taxon>Bacteria</taxon>
        <taxon>Bacillati</taxon>
        <taxon>Bacillota</taxon>
        <taxon>Bacilli</taxon>
        <taxon>Bacillales</taxon>
        <taxon>Paenibacillaceae</taxon>
        <taxon>Paenibacillus</taxon>
    </lineage>
</organism>
<dbReference type="InterPro" id="IPR029062">
    <property type="entry name" value="Class_I_gatase-like"/>
</dbReference>